<comment type="caution">
    <text evidence="2">The sequence shown here is derived from an EMBL/GenBank/DDBJ whole genome shotgun (WGS) entry which is preliminary data.</text>
</comment>
<dbReference type="NCBIfam" id="NF033537">
    <property type="entry name" value="lasso_biosyn_B2"/>
    <property type="match status" value="1"/>
</dbReference>
<keyword evidence="3" id="KW-1185">Reference proteome</keyword>
<dbReference type="InterPro" id="IPR032708">
    <property type="entry name" value="McjB_C"/>
</dbReference>
<evidence type="ECO:0000259" key="1">
    <source>
        <dbReference type="Pfam" id="PF13471"/>
    </source>
</evidence>
<protein>
    <recommendedName>
        <fullName evidence="1">Microcin J25-processing protein McjB C-terminal domain-containing protein</fullName>
    </recommendedName>
</protein>
<gene>
    <name evidence="2" type="ORF">PN36_03415</name>
</gene>
<dbReference type="Pfam" id="PF13471">
    <property type="entry name" value="Transglut_core3"/>
    <property type="match status" value="1"/>
</dbReference>
<accession>A0A0A6PKC7</accession>
<dbReference type="Proteomes" id="UP000030428">
    <property type="component" value="Unassembled WGS sequence"/>
</dbReference>
<name>A0A0A6PKC7_9GAMM</name>
<dbReference type="EMBL" id="JSZA02000009">
    <property type="protein sequence ID" value="KHD11068.2"/>
    <property type="molecule type" value="Genomic_DNA"/>
</dbReference>
<organism evidence="2 3">
    <name type="scientific">Candidatus Thiomargarita nelsonii</name>
    <dbReference type="NCBI Taxonomy" id="1003181"/>
    <lineage>
        <taxon>Bacteria</taxon>
        <taxon>Pseudomonadati</taxon>
        <taxon>Pseudomonadota</taxon>
        <taxon>Gammaproteobacteria</taxon>
        <taxon>Thiotrichales</taxon>
        <taxon>Thiotrichaceae</taxon>
        <taxon>Thiomargarita</taxon>
    </lineage>
</organism>
<dbReference type="AlphaFoldDB" id="A0A0A6PKC7"/>
<proteinExistence type="predicted"/>
<feature type="domain" description="Microcin J25-processing protein McjB C-terminal" evidence="1">
    <location>
        <begin position="34"/>
        <end position="142"/>
    </location>
</feature>
<sequence length="149" mass="16822">MLKRKAVLFFKCPWKTQRAIVEAVFWLGLARAAVLLLPFRFIAPYLGKLNHETPQVCSVSQQAIAQHIAWVILMTSRYTPWRSNCLAQALAGKIMLRRRGICSTLYLGLKRSTNRLEAHAWLRVGEQIVTGGAVKHEFTKISSFGAKTP</sequence>
<reference evidence="2 3" key="1">
    <citation type="journal article" date="2016" name="Front. Microbiol.">
        <title>Single-Cell (Meta-)Genomics of a Dimorphic Candidatus Thiomargarita nelsonii Reveals Genomic Plasticity.</title>
        <authorList>
            <person name="Flood B.E."/>
            <person name="Fliss P."/>
            <person name="Jones D.S."/>
            <person name="Dick G.J."/>
            <person name="Jain S."/>
            <person name="Kaster A.K."/>
            <person name="Winkel M."/>
            <person name="Mussmann M."/>
            <person name="Bailey J."/>
        </authorList>
    </citation>
    <scope>NUCLEOTIDE SEQUENCE [LARGE SCALE GENOMIC DNA]</scope>
    <source>
        <strain evidence="2">Hydrate Ridge</strain>
    </source>
</reference>
<evidence type="ECO:0000313" key="2">
    <source>
        <dbReference type="EMBL" id="KHD11068.2"/>
    </source>
</evidence>
<evidence type="ECO:0000313" key="3">
    <source>
        <dbReference type="Proteomes" id="UP000030428"/>
    </source>
</evidence>
<dbReference type="InterPro" id="IPR053521">
    <property type="entry name" value="McjB-like"/>
</dbReference>